<comment type="similarity">
    <text evidence="5 6">Belongs to the DegT/DnrJ/EryC1 family.</text>
</comment>
<sequence length="553" mass="63133">MKNIKIDIMAMEPKAQKFIPVASPALIGNEKKYVLDCLKTNWISSIGKYVTLFERAFSKYIGVKHALTCSNGTVALHLALLALGIKNGDEVLCPTLTYIATANSILYVGAKPVFLDCQKDTWNIDPAKIEEKITKKTKAIIIVHLYGHSCDMEDILKIAKKHNLYVIEDSAEALGSKYLLAGRQGKGKMCGSFGDIATFSFFGNKVITSGEGGMVVTNNDELAKKVALLKNQGMDTNKRYWHPVLGYNYRLTNVQSAIGLAQLENIGKFILKRRRIAKMYSRYLKNIEGITLSLEKDYTFHSYWMYCILIEKEYGVDRDRLMSLLEKQGIQTRPFFYPIHTMPAYQALHHYGLDVSEEISRKGISLPTFYDLSEDQVKYIAHQLVRLKKDIIKDKQGAEYIVKSVDSGDEKKLVSFFEVIKKHNLNNFFHPHSFDKKTAKKIVDISESGKRDLYYLVLDNKENIAGYFMLRGFDEGYFVPSFAIVVHPDYMNRGIGKQITIMAIKICERLRVGKMMIKVYEDNIVAQKIYRSLHFTFSKSDKKNELVGRLNIR</sequence>
<evidence type="ECO:0000256" key="6">
    <source>
        <dbReference type="RuleBase" id="RU004508"/>
    </source>
</evidence>
<dbReference type="Pfam" id="PF00583">
    <property type="entry name" value="Acetyltransf_1"/>
    <property type="match status" value="1"/>
</dbReference>
<dbReference type="PROSITE" id="PS51186">
    <property type="entry name" value="GNAT"/>
    <property type="match status" value="1"/>
</dbReference>
<dbReference type="SUPFAM" id="SSF53383">
    <property type="entry name" value="PLP-dependent transferases"/>
    <property type="match status" value="1"/>
</dbReference>
<dbReference type="PANTHER" id="PTHR30244:SF34">
    <property type="entry name" value="DTDP-4-AMINO-4,6-DIDEOXYGALACTOSE TRANSAMINASE"/>
    <property type="match status" value="1"/>
</dbReference>
<dbReference type="Gene3D" id="3.40.640.10">
    <property type="entry name" value="Type I PLP-dependent aspartate aminotransferase-like (Major domain)"/>
    <property type="match status" value="1"/>
</dbReference>
<dbReference type="PANTHER" id="PTHR30244">
    <property type="entry name" value="TRANSAMINASE"/>
    <property type="match status" value="1"/>
</dbReference>
<accession>A0A1G2HXM9</accession>
<dbReference type="CDD" id="cd00616">
    <property type="entry name" value="AHBA_syn"/>
    <property type="match status" value="1"/>
</dbReference>
<dbReference type="GO" id="GO:0008483">
    <property type="term" value="F:transaminase activity"/>
    <property type="evidence" value="ECO:0007669"/>
    <property type="project" value="UniProtKB-KW"/>
</dbReference>
<dbReference type="CDD" id="cd04301">
    <property type="entry name" value="NAT_SF"/>
    <property type="match status" value="1"/>
</dbReference>
<keyword evidence="3" id="KW-0808">Transferase</keyword>
<keyword evidence="4 6" id="KW-0663">Pyridoxal phosphate</keyword>
<evidence type="ECO:0000256" key="5">
    <source>
        <dbReference type="ARBA" id="ARBA00037999"/>
    </source>
</evidence>
<comment type="cofactor">
    <cofactor evidence="1">
        <name>pyridoxal 5'-phosphate</name>
        <dbReference type="ChEBI" id="CHEBI:597326"/>
    </cofactor>
</comment>
<dbReference type="Pfam" id="PF01041">
    <property type="entry name" value="DegT_DnrJ_EryC1"/>
    <property type="match status" value="1"/>
</dbReference>
<dbReference type="Gene3D" id="3.40.630.30">
    <property type="match status" value="1"/>
</dbReference>
<dbReference type="Proteomes" id="UP000179183">
    <property type="component" value="Unassembled WGS sequence"/>
</dbReference>
<feature type="domain" description="N-acetyltransferase" evidence="7">
    <location>
        <begin position="400"/>
        <end position="553"/>
    </location>
</feature>
<dbReference type="GO" id="GO:0000271">
    <property type="term" value="P:polysaccharide biosynthetic process"/>
    <property type="evidence" value="ECO:0007669"/>
    <property type="project" value="TreeGrafter"/>
</dbReference>
<dbReference type="FunFam" id="3.40.640.10:FF:000090">
    <property type="entry name" value="Pyridoxal phosphate-dependent aminotransferase"/>
    <property type="match status" value="1"/>
</dbReference>
<evidence type="ECO:0000313" key="9">
    <source>
        <dbReference type="Proteomes" id="UP000179183"/>
    </source>
</evidence>
<reference evidence="8 9" key="1">
    <citation type="journal article" date="2016" name="Nat. Commun.">
        <title>Thousands of microbial genomes shed light on interconnected biogeochemical processes in an aquifer system.</title>
        <authorList>
            <person name="Anantharaman K."/>
            <person name="Brown C.T."/>
            <person name="Hug L.A."/>
            <person name="Sharon I."/>
            <person name="Castelle C.J."/>
            <person name="Probst A.J."/>
            <person name="Thomas B.C."/>
            <person name="Singh A."/>
            <person name="Wilkins M.J."/>
            <person name="Karaoz U."/>
            <person name="Brodie E.L."/>
            <person name="Williams K.H."/>
            <person name="Hubbard S.S."/>
            <person name="Banfield J.F."/>
        </authorList>
    </citation>
    <scope>NUCLEOTIDE SEQUENCE [LARGE SCALE GENOMIC DNA]</scope>
</reference>
<keyword evidence="2" id="KW-0032">Aminotransferase</keyword>
<dbReference type="Gene3D" id="3.90.1150.10">
    <property type="entry name" value="Aspartate Aminotransferase, domain 1"/>
    <property type="match status" value="1"/>
</dbReference>
<comment type="caution">
    <text evidence="8">The sequence shown here is derived from an EMBL/GenBank/DDBJ whole genome shotgun (WGS) entry which is preliminary data.</text>
</comment>
<evidence type="ECO:0000256" key="4">
    <source>
        <dbReference type="ARBA" id="ARBA00022898"/>
    </source>
</evidence>
<evidence type="ECO:0000256" key="3">
    <source>
        <dbReference type="ARBA" id="ARBA00022679"/>
    </source>
</evidence>
<protein>
    <recommendedName>
        <fullName evidence="7">N-acetyltransferase domain-containing protein</fullName>
    </recommendedName>
</protein>
<evidence type="ECO:0000313" key="8">
    <source>
        <dbReference type="EMBL" id="OGZ67169.1"/>
    </source>
</evidence>
<evidence type="ECO:0000256" key="2">
    <source>
        <dbReference type="ARBA" id="ARBA00022576"/>
    </source>
</evidence>
<dbReference type="InterPro" id="IPR015421">
    <property type="entry name" value="PyrdxlP-dep_Trfase_major"/>
</dbReference>
<dbReference type="InterPro" id="IPR016181">
    <property type="entry name" value="Acyl_CoA_acyltransferase"/>
</dbReference>
<name>A0A1G2HXM9_9BACT</name>
<dbReference type="GO" id="GO:0030170">
    <property type="term" value="F:pyridoxal phosphate binding"/>
    <property type="evidence" value="ECO:0007669"/>
    <property type="project" value="TreeGrafter"/>
</dbReference>
<proteinExistence type="inferred from homology"/>
<gene>
    <name evidence="8" type="ORF">A3D34_01440</name>
</gene>
<dbReference type="GO" id="GO:0016747">
    <property type="term" value="F:acyltransferase activity, transferring groups other than amino-acyl groups"/>
    <property type="evidence" value="ECO:0007669"/>
    <property type="project" value="InterPro"/>
</dbReference>
<organism evidence="8 9">
    <name type="scientific">Candidatus Staskawiczbacteria bacterium RIFCSPHIGHO2_02_FULL_33_16</name>
    <dbReference type="NCBI Taxonomy" id="1802204"/>
    <lineage>
        <taxon>Bacteria</taxon>
        <taxon>Candidatus Staskawicziibacteriota</taxon>
    </lineage>
</organism>
<evidence type="ECO:0000259" key="7">
    <source>
        <dbReference type="PROSITE" id="PS51186"/>
    </source>
</evidence>
<dbReference type="InterPro" id="IPR015422">
    <property type="entry name" value="PyrdxlP-dep_Trfase_small"/>
</dbReference>
<dbReference type="EMBL" id="MHOQ01000010">
    <property type="protein sequence ID" value="OGZ67169.1"/>
    <property type="molecule type" value="Genomic_DNA"/>
</dbReference>
<dbReference type="InterPro" id="IPR000182">
    <property type="entry name" value="GNAT_dom"/>
</dbReference>
<dbReference type="InterPro" id="IPR015424">
    <property type="entry name" value="PyrdxlP-dep_Trfase"/>
</dbReference>
<dbReference type="SUPFAM" id="SSF55729">
    <property type="entry name" value="Acyl-CoA N-acyltransferases (Nat)"/>
    <property type="match status" value="1"/>
</dbReference>
<dbReference type="AlphaFoldDB" id="A0A1G2HXM9"/>
<evidence type="ECO:0000256" key="1">
    <source>
        <dbReference type="ARBA" id="ARBA00001933"/>
    </source>
</evidence>
<dbReference type="InterPro" id="IPR000653">
    <property type="entry name" value="DegT/StrS_aminotransferase"/>
</dbReference>